<dbReference type="EMBL" id="CP015402">
    <property type="protein sequence ID" value="ANU62527.1"/>
    <property type="molecule type" value="Genomic_DNA"/>
</dbReference>
<dbReference type="RefSeq" id="WP_068959924.1">
    <property type="nucleotide sequence ID" value="NZ_CAJTAP010000011.1"/>
</dbReference>
<sequence>MIRKIGNEWWTAPTESDENGRTVIVTGRRGVEAAMESGKYRIRVEITWRYQGDSTGMPDKPTSMLMEAVQEALTKVFDRDPVAILTGVYTGDDRRDWVFYVTSTHIFERKINEALAPFDLLPITIYTENDPDWAEYREMREATELTATDE</sequence>
<dbReference type="Proteomes" id="UP000186351">
    <property type="component" value="Chromosome"/>
</dbReference>
<reference evidence="2" key="2">
    <citation type="submission" date="2017-04" db="EMBL/GenBank/DDBJ databases">
        <title>Complete Genome Sequences of Twelve Strains of a Stable Defined Moderately Diverse Mouse Microbiota 2 (sDMDMm2).</title>
        <authorList>
            <person name="Uchimura Y."/>
            <person name="Wyss M."/>
            <person name="Brugiroux S."/>
            <person name="Limenitakis J.P."/>
            <person name="Stecher B."/>
            <person name="McCoy K.D."/>
            <person name="Macpherson A.J."/>
        </authorList>
    </citation>
    <scope>NUCLEOTIDE SEQUENCE</scope>
    <source>
        <strain evidence="2">YL27</strain>
    </source>
</reference>
<dbReference type="InterPro" id="IPR016097">
    <property type="entry name" value="DUF695"/>
</dbReference>
<dbReference type="EMBL" id="SRYD01000053">
    <property type="protein sequence ID" value="TGY71113.1"/>
    <property type="molecule type" value="Genomic_DNA"/>
</dbReference>
<dbReference type="Proteomes" id="UP000306630">
    <property type="component" value="Unassembled WGS sequence"/>
</dbReference>
<accession>A0A1Z2XEW6</accession>
<evidence type="ECO:0000313" key="4">
    <source>
        <dbReference type="Proteomes" id="UP000186351"/>
    </source>
</evidence>
<organism evidence="2 4">
    <name type="scientific">Muribaculum intestinale</name>
    <dbReference type="NCBI Taxonomy" id="1796646"/>
    <lineage>
        <taxon>Bacteria</taxon>
        <taxon>Pseudomonadati</taxon>
        <taxon>Bacteroidota</taxon>
        <taxon>Bacteroidia</taxon>
        <taxon>Bacteroidales</taxon>
        <taxon>Muribaculaceae</taxon>
        <taxon>Muribaculum</taxon>
    </lineage>
</organism>
<dbReference type="GeneID" id="65535495"/>
<evidence type="ECO:0000259" key="1">
    <source>
        <dbReference type="Pfam" id="PF05117"/>
    </source>
</evidence>
<keyword evidence="4" id="KW-1185">Reference proteome</keyword>
<feature type="domain" description="DUF695" evidence="1">
    <location>
        <begin position="19"/>
        <end position="138"/>
    </location>
</feature>
<protein>
    <submittedName>
        <fullName evidence="3">DUF695 domain-containing protein</fullName>
    </submittedName>
</protein>
<evidence type="ECO:0000313" key="5">
    <source>
        <dbReference type="Proteomes" id="UP000306630"/>
    </source>
</evidence>
<proteinExistence type="predicted"/>
<reference evidence="3 5" key="3">
    <citation type="submission" date="2019-04" db="EMBL/GenBank/DDBJ databases">
        <title>Microbes associate with the intestines of laboratory mice.</title>
        <authorList>
            <person name="Navarre W."/>
            <person name="Wong E."/>
            <person name="Huang K."/>
            <person name="Tropini C."/>
            <person name="Ng K."/>
            <person name="Yu B."/>
        </authorList>
    </citation>
    <scope>NUCLEOTIDE SEQUENCE [LARGE SCALE GENOMIC DNA]</scope>
    <source>
        <strain evidence="3 5">NM06_A21</strain>
    </source>
</reference>
<gene>
    <name evidence="2" type="ORF">A4V02_01420</name>
    <name evidence="3" type="ORF">E5333_11915</name>
</gene>
<accession>A0A1B1S6V8</accession>
<evidence type="ECO:0000313" key="2">
    <source>
        <dbReference type="EMBL" id="ANU62527.1"/>
    </source>
</evidence>
<dbReference type="OrthoDB" id="1449329at2"/>
<reference evidence="4" key="1">
    <citation type="submission" date="2016-04" db="EMBL/GenBank/DDBJ databases">
        <title>Complete Genome Sequences of Twelve Strains of a Stable Defined Moderately Diverse Mouse Microbiota 2 (sDMDMm2).</title>
        <authorList>
            <person name="Uchimura Y."/>
            <person name="Wyss M."/>
            <person name="Brugiroux S."/>
            <person name="Limenitakis J.P."/>
            <person name="Stecher B."/>
            <person name="McCoy K.D."/>
            <person name="Macpherson A.J."/>
        </authorList>
    </citation>
    <scope>NUCLEOTIDE SEQUENCE [LARGE SCALE GENOMIC DNA]</scope>
    <source>
        <strain evidence="4">YL27</strain>
    </source>
</reference>
<name>A0A1B1S6V8_9BACT</name>
<dbReference type="Pfam" id="PF05117">
    <property type="entry name" value="DUF695"/>
    <property type="match status" value="1"/>
</dbReference>
<dbReference type="KEGG" id="pary:A4V02_01420"/>
<dbReference type="AlphaFoldDB" id="A0A1B1S6V8"/>
<evidence type="ECO:0000313" key="3">
    <source>
        <dbReference type="EMBL" id="TGY71113.1"/>
    </source>
</evidence>